<dbReference type="EMBL" id="JANTQA010000029">
    <property type="protein sequence ID" value="KAJ3441749.1"/>
    <property type="molecule type" value="Genomic_DNA"/>
</dbReference>
<reference evidence="2" key="1">
    <citation type="submission" date="2022-08" db="EMBL/GenBank/DDBJ databases">
        <title>Novel sulphate-reducing endosymbionts in the free-living metamonad Anaeramoeba.</title>
        <authorList>
            <person name="Jerlstrom-Hultqvist J."/>
            <person name="Cepicka I."/>
            <person name="Gallot-Lavallee L."/>
            <person name="Salas-Leiva D."/>
            <person name="Curtis B.A."/>
            <person name="Zahonova K."/>
            <person name="Pipaliya S."/>
            <person name="Dacks J."/>
            <person name="Roger A.J."/>
        </authorList>
    </citation>
    <scope>NUCLEOTIDE SEQUENCE</scope>
    <source>
        <strain evidence="2">Busselton2</strain>
    </source>
</reference>
<accession>A0AAV7ZIH6</accession>
<name>A0AAV7ZIH6_9EUKA</name>
<evidence type="ECO:0008006" key="4">
    <source>
        <dbReference type="Google" id="ProtNLM"/>
    </source>
</evidence>
<sequence>MRDAPESGIVLIFDNKGELLKSSTDQGNFAYFQFLKNYEKSVVLALTQDMENHGFRRNIGYIFYDPDTDSNSTDTFSDSFTHSLSFIIPMIVFFIFAI</sequence>
<evidence type="ECO:0000256" key="1">
    <source>
        <dbReference type="SAM" id="Phobius"/>
    </source>
</evidence>
<keyword evidence="1" id="KW-0472">Membrane</keyword>
<keyword evidence="1" id="KW-0812">Transmembrane</keyword>
<feature type="transmembrane region" description="Helical" evidence="1">
    <location>
        <begin position="80"/>
        <end position="97"/>
    </location>
</feature>
<dbReference type="AlphaFoldDB" id="A0AAV7ZIH6"/>
<protein>
    <recommendedName>
        <fullName evidence="4">TPM domain-containing protein</fullName>
    </recommendedName>
</protein>
<dbReference type="Proteomes" id="UP001146793">
    <property type="component" value="Unassembled WGS sequence"/>
</dbReference>
<evidence type="ECO:0000313" key="3">
    <source>
        <dbReference type="Proteomes" id="UP001146793"/>
    </source>
</evidence>
<proteinExistence type="predicted"/>
<gene>
    <name evidence="2" type="ORF">M0812_13763</name>
</gene>
<comment type="caution">
    <text evidence="2">The sequence shown here is derived from an EMBL/GenBank/DDBJ whole genome shotgun (WGS) entry which is preliminary data.</text>
</comment>
<organism evidence="2 3">
    <name type="scientific">Anaeramoeba flamelloides</name>
    <dbReference type="NCBI Taxonomy" id="1746091"/>
    <lineage>
        <taxon>Eukaryota</taxon>
        <taxon>Metamonada</taxon>
        <taxon>Anaeramoebidae</taxon>
        <taxon>Anaeramoeba</taxon>
    </lineage>
</organism>
<evidence type="ECO:0000313" key="2">
    <source>
        <dbReference type="EMBL" id="KAJ3441749.1"/>
    </source>
</evidence>
<keyword evidence="1" id="KW-1133">Transmembrane helix</keyword>